<gene>
    <name evidence="1" type="ORF">FHW37_10315</name>
</gene>
<reference evidence="1 2" key="1">
    <citation type="submission" date="2019-06" db="EMBL/GenBank/DDBJ databases">
        <title>Sorghum-associated microbial communities from plants grown in Nebraska, USA.</title>
        <authorList>
            <person name="Schachtman D."/>
        </authorList>
    </citation>
    <scope>NUCLEOTIDE SEQUENCE [LARGE SCALE GENOMIC DNA]</scope>
    <source>
        <strain evidence="1 2">1225</strain>
    </source>
</reference>
<dbReference type="RefSeq" id="WP_281407245.1">
    <property type="nucleotide sequence ID" value="NZ_VIWP01000003.1"/>
</dbReference>
<evidence type="ECO:0000313" key="1">
    <source>
        <dbReference type="EMBL" id="TWF54155.1"/>
    </source>
</evidence>
<dbReference type="EMBL" id="VIWP01000003">
    <property type="protein sequence ID" value="TWF54155.1"/>
    <property type="molecule type" value="Genomic_DNA"/>
</dbReference>
<protein>
    <submittedName>
        <fullName evidence="1">Uncharacterized protein</fullName>
    </submittedName>
</protein>
<evidence type="ECO:0000313" key="2">
    <source>
        <dbReference type="Proteomes" id="UP000320653"/>
    </source>
</evidence>
<organism evidence="1 2">
    <name type="scientific">Neorhizobium alkalisoli</name>
    <dbReference type="NCBI Taxonomy" id="528178"/>
    <lineage>
        <taxon>Bacteria</taxon>
        <taxon>Pseudomonadati</taxon>
        <taxon>Pseudomonadota</taxon>
        <taxon>Alphaproteobacteria</taxon>
        <taxon>Hyphomicrobiales</taxon>
        <taxon>Rhizobiaceae</taxon>
        <taxon>Rhizobium/Agrobacterium group</taxon>
        <taxon>Neorhizobium</taxon>
    </lineage>
</organism>
<sequence length="44" mass="4965">MAYDASQVFSGILFLESWQGILSQAFGYATKVLHHEIDVHDIIL</sequence>
<dbReference type="AlphaFoldDB" id="A0A561QUY6"/>
<dbReference type="Proteomes" id="UP000320653">
    <property type="component" value="Unassembled WGS sequence"/>
</dbReference>
<proteinExistence type="predicted"/>
<accession>A0A561QUY6</accession>
<keyword evidence="2" id="KW-1185">Reference proteome</keyword>
<name>A0A561QUY6_9HYPH</name>
<comment type="caution">
    <text evidence="1">The sequence shown here is derived from an EMBL/GenBank/DDBJ whole genome shotgun (WGS) entry which is preliminary data.</text>
</comment>